<feature type="transmembrane region" description="Helical" evidence="9">
    <location>
        <begin position="90"/>
        <end position="110"/>
    </location>
</feature>
<dbReference type="GO" id="GO:0015740">
    <property type="term" value="P:C4-dicarboxylate transport"/>
    <property type="evidence" value="ECO:0007669"/>
    <property type="project" value="TreeGrafter"/>
</dbReference>
<gene>
    <name evidence="11" type="ORF">SAMN04488105_12417</name>
</gene>
<evidence type="ECO:0000256" key="7">
    <source>
        <dbReference type="ARBA" id="ARBA00023136"/>
    </source>
</evidence>
<reference evidence="12" key="1">
    <citation type="submission" date="2016-10" db="EMBL/GenBank/DDBJ databases">
        <authorList>
            <person name="Varghese N."/>
            <person name="Submissions S."/>
        </authorList>
    </citation>
    <scope>NUCLEOTIDE SEQUENCE [LARGE SCALE GENOMIC DNA]</scope>
    <source>
        <strain evidence="12">DSM 10146</strain>
    </source>
</reference>
<evidence type="ECO:0000256" key="4">
    <source>
        <dbReference type="ARBA" id="ARBA00022519"/>
    </source>
</evidence>
<dbReference type="Proteomes" id="UP000198994">
    <property type="component" value="Unassembled WGS sequence"/>
</dbReference>
<evidence type="ECO:0000259" key="10">
    <source>
        <dbReference type="Pfam" id="PF04290"/>
    </source>
</evidence>
<evidence type="ECO:0000256" key="9">
    <source>
        <dbReference type="RuleBase" id="RU369079"/>
    </source>
</evidence>
<keyword evidence="4 9" id="KW-0997">Cell inner membrane</keyword>
<dbReference type="PANTHER" id="PTHR35011">
    <property type="entry name" value="2,3-DIKETO-L-GULONATE TRAP TRANSPORTER SMALL PERMEASE PROTEIN YIAM"/>
    <property type="match status" value="1"/>
</dbReference>
<dbReference type="GO" id="GO:0022857">
    <property type="term" value="F:transmembrane transporter activity"/>
    <property type="evidence" value="ECO:0007669"/>
    <property type="project" value="UniProtKB-UniRule"/>
</dbReference>
<dbReference type="EMBL" id="FNAV01000024">
    <property type="protein sequence ID" value="SDF49066.1"/>
    <property type="molecule type" value="Genomic_DNA"/>
</dbReference>
<protein>
    <recommendedName>
        <fullName evidence="9">TRAP transporter small permease protein</fullName>
    </recommendedName>
</protein>
<name>A0A1G7LI53_9RHOB</name>
<comment type="subunit">
    <text evidence="9">The complex comprises the extracytoplasmic solute receptor protein and the two transmembrane proteins.</text>
</comment>
<evidence type="ECO:0000313" key="11">
    <source>
        <dbReference type="EMBL" id="SDF49066.1"/>
    </source>
</evidence>
<organism evidence="11 12">
    <name type="scientific">Salipiger thiooxidans</name>
    <dbReference type="NCBI Taxonomy" id="282683"/>
    <lineage>
        <taxon>Bacteria</taxon>
        <taxon>Pseudomonadati</taxon>
        <taxon>Pseudomonadota</taxon>
        <taxon>Alphaproteobacteria</taxon>
        <taxon>Rhodobacterales</taxon>
        <taxon>Roseobacteraceae</taxon>
        <taxon>Salipiger</taxon>
    </lineage>
</organism>
<evidence type="ECO:0000256" key="3">
    <source>
        <dbReference type="ARBA" id="ARBA00022475"/>
    </source>
</evidence>
<dbReference type="PANTHER" id="PTHR35011:SF10">
    <property type="entry name" value="TRAP TRANSPORTER SMALL PERMEASE PROTEIN"/>
    <property type="match status" value="1"/>
</dbReference>
<dbReference type="GO" id="GO:0005886">
    <property type="term" value="C:plasma membrane"/>
    <property type="evidence" value="ECO:0007669"/>
    <property type="project" value="UniProtKB-SubCell"/>
</dbReference>
<evidence type="ECO:0000256" key="1">
    <source>
        <dbReference type="ARBA" id="ARBA00004429"/>
    </source>
</evidence>
<comment type="function">
    <text evidence="9">Part of the tripartite ATP-independent periplasmic (TRAP) transport system.</text>
</comment>
<keyword evidence="3" id="KW-1003">Cell membrane</keyword>
<feature type="transmembrane region" description="Helical" evidence="9">
    <location>
        <begin position="139"/>
        <end position="160"/>
    </location>
</feature>
<dbReference type="Pfam" id="PF04290">
    <property type="entry name" value="DctQ"/>
    <property type="match status" value="1"/>
</dbReference>
<accession>A0A1G7LI53</accession>
<feature type="domain" description="Tripartite ATP-independent periplasmic transporters DctQ component" evidence="10">
    <location>
        <begin position="27"/>
        <end position="160"/>
    </location>
</feature>
<keyword evidence="5 9" id="KW-0812">Transmembrane</keyword>
<dbReference type="RefSeq" id="WP_165617198.1">
    <property type="nucleotide sequence ID" value="NZ_FNAV01000024.1"/>
</dbReference>
<evidence type="ECO:0000313" key="12">
    <source>
        <dbReference type="Proteomes" id="UP000198994"/>
    </source>
</evidence>
<evidence type="ECO:0000256" key="2">
    <source>
        <dbReference type="ARBA" id="ARBA00022448"/>
    </source>
</evidence>
<dbReference type="InterPro" id="IPR055348">
    <property type="entry name" value="DctQ"/>
</dbReference>
<evidence type="ECO:0000256" key="6">
    <source>
        <dbReference type="ARBA" id="ARBA00022989"/>
    </source>
</evidence>
<dbReference type="InterPro" id="IPR007387">
    <property type="entry name" value="TRAP_DctQ"/>
</dbReference>
<keyword evidence="12" id="KW-1185">Reference proteome</keyword>
<evidence type="ECO:0000256" key="8">
    <source>
        <dbReference type="ARBA" id="ARBA00038436"/>
    </source>
</evidence>
<evidence type="ECO:0000256" key="5">
    <source>
        <dbReference type="ARBA" id="ARBA00022692"/>
    </source>
</evidence>
<proteinExistence type="inferred from homology"/>
<keyword evidence="7 9" id="KW-0472">Membrane</keyword>
<sequence>MIHLIDRIASALARVTLWLAAMLLLLMAFHVTADVISRSVFNAPIAATLEFGTYYYMVAASFLALGYAQMRDHNVSVDILIHGAGPRMRMVVECVALIVTLIYGVAFTWASTLSALEKTRVGAYTLTQFFNLATWPSHWILVVAGVVFCLVLLAQILRIVAALGRGEDRRVAELIGQKTESL</sequence>
<dbReference type="STRING" id="282683.SAMN04488105_12417"/>
<feature type="transmembrane region" description="Helical" evidence="9">
    <location>
        <begin position="12"/>
        <end position="33"/>
    </location>
</feature>
<keyword evidence="6 9" id="KW-1133">Transmembrane helix</keyword>
<comment type="subcellular location">
    <subcellularLocation>
        <location evidence="1 9">Cell inner membrane</location>
        <topology evidence="1 9">Multi-pass membrane protein</topology>
    </subcellularLocation>
</comment>
<comment type="similarity">
    <text evidence="8 9">Belongs to the TRAP transporter small permease family.</text>
</comment>
<feature type="transmembrane region" description="Helical" evidence="9">
    <location>
        <begin position="53"/>
        <end position="70"/>
    </location>
</feature>
<keyword evidence="2 9" id="KW-0813">Transport</keyword>
<dbReference type="AlphaFoldDB" id="A0A1G7LI53"/>